<name>A0A2G5IAL1_CERBT</name>
<keyword evidence="6" id="KW-1185">Reference proteome</keyword>
<evidence type="ECO:0000313" key="6">
    <source>
        <dbReference type="Proteomes" id="UP001302367"/>
    </source>
</evidence>
<gene>
    <name evidence="3" type="ORF">CB0940_00593</name>
    <name evidence="4" type="ORF">RHO25_000617</name>
</gene>
<evidence type="ECO:0000256" key="2">
    <source>
        <dbReference type="SAM" id="Phobius"/>
    </source>
</evidence>
<feature type="transmembrane region" description="Helical" evidence="2">
    <location>
        <begin position="42"/>
        <end position="62"/>
    </location>
</feature>
<evidence type="ECO:0000313" key="5">
    <source>
        <dbReference type="Proteomes" id="UP000230605"/>
    </source>
</evidence>
<protein>
    <recommendedName>
        <fullName evidence="7">Tetraspanin tsp3</fullName>
    </recommendedName>
</protein>
<evidence type="ECO:0000313" key="3">
    <source>
        <dbReference type="EMBL" id="PIB01811.1"/>
    </source>
</evidence>
<dbReference type="AlphaFoldDB" id="A0A2G5IAL1"/>
<proteinExistence type="predicted"/>
<dbReference type="EMBL" id="LKMD01000100">
    <property type="protein sequence ID" value="PIB01811.1"/>
    <property type="molecule type" value="Genomic_DNA"/>
</dbReference>
<evidence type="ECO:0008006" key="7">
    <source>
        <dbReference type="Google" id="ProtNLM"/>
    </source>
</evidence>
<keyword evidence="2" id="KW-1133">Transmembrane helix</keyword>
<dbReference type="EMBL" id="CP134184">
    <property type="protein sequence ID" value="WPA96012.1"/>
    <property type="molecule type" value="Genomic_DNA"/>
</dbReference>
<dbReference type="Proteomes" id="UP000230605">
    <property type="component" value="Chromosome 1"/>
</dbReference>
<organism evidence="3 5">
    <name type="scientific">Cercospora beticola</name>
    <name type="common">Sugarbeet leaf spot fungus</name>
    <dbReference type="NCBI Taxonomy" id="122368"/>
    <lineage>
        <taxon>Eukaryota</taxon>
        <taxon>Fungi</taxon>
        <taxon>Dikarya</taxon>
        <taxon>Ascomycota</taxon>
        <taxon>Pezizomycotina</taxon>
        <taxon>Dothideomycetes</taxon>
        <taxon>Dothideomycetidae</taxon>
        <taxon>Mycosphaerellales</taxon>
        <taxon>Mycosphaerellaceae</taxon>
        <taxon>Cercospora</taxon>
    </lineage>
</organism>
<sequence>MARFTPRQIITTLSVFYLLLLTILAGYALHRNNTLSLPIPNVQAALTLALPPLAGIVLETLISFQSSLALKTDLLPASTTSKNLPYTKTFQTLTALFLIYETVLATLSGTHIAPIGGLWCPLHDRWQSLYKNKDGRHIRAIQDALECCGFASMKDMAWPFPGQGRNGGGGAEMCSVRFEERTRACLEPWRSEERKVAVMLLVVPVGVFLWKLALFFAAASESTWLPSGIRLPSENSRGSNLPRPAIMYRDIEQQGDDDSLREEVSRLNKDSTLATHVENGRRGPRVVASPLIQEQENGWRSD</sequence>
<dbReference type="OrthoDB" id="71600at2759"/>
<dbReference type="Proteomes" id="UP001302367">
    <property type="component" value="Chromosome 1"/>
</dbReference>
<reference evidence="4 6" key="2">
    <citation type="submission" date="2023-09" db="EMBL/GenBank/DDBJ databases">
        <title>Complete-Gapless Cercospora beticola genome.</title>
        <authorList>
            <person name="Wyatt N.A."/>
            <person name="Spanner R.E."/>
            <person name="Bolton M.D."/>
        </authorList>
    </citation>
    <scope>NUCLEOTIDE SEQUENCE [LARGE SCALE GENOMIC DNA]</scope>
    <source>
        <strain evidence="4">Cb09-40</strain>
    </source>
</reference>
<feature type="transmembrane region" description="Helical" evidence="2">
    <location>
        <begin position="196"/>
        <end position="219"/>
    </location>
</feature>
<keyword evidence="2" id="KW-0472">Membrane</keyword>
<accession>A0A2G5IAL1</accession>
<evidence type="ECO:0000256" key="1">
    <source>
        <dbReference type="SAM" id="MobiDB-lite"/>
    </source>
</evidence>
<keyword evidence="2" id="KW-0812">Transmembrane</keyword>
<reference evidence="3 5" key="1">
    <citation type="submission" date="2015-10" db="EMBL/GenBank/DDBJ databases">
        <title>The cercosporin biosynthetic gene cluster was horizontally transferred to several fungal lineages and shown to be expanded in Cercospora beticola based on microsynteny with recipient genomes.</title>
        <authorList>
            <person name="De Jonge R."/>
            <person name="Ebert M.K."/>
            <person name="Suttle J.C."/>
            <person name="Jurick Ii W.M."/>
            <person name="Secor G.A."/>
            <person name="Thomma B.P."/>
            <person name="Van De Peer Y."/>
            <person name="Bolton M.D."/>
        </authorList>
    </citation>
    <scope>NUCLEOTIDE SEQUENCE [LARGE SCALE GENOMIC DNA]</scope>
    <source>
        <strain evidence="3 5">09-40</strain>
    </source>
</reference>
<evidence type="ECO:0000313" key="4">
    <source>
        <dbReference type="EMBL" id="WPA96012.1"/>
    </source>
</evidence>
<feature type="region of interest" description="Disordered" evidence="1">
    <location>
        <begin position="271"/>
        <end position="302"/>
    </location>
</feature>
<feature type="transmembrane region" description="Helical" evidence="2">
    <location>
        <begin position="9"/>
        <end position="30"/>
    </location>
</feature>